<keyword evidence="2" id="KW-1185">Reference proteome</keyword>
<evidence type="ECO:0000313" key="1">
    <source>
        <dbReference type="EMBL" id="EMR70794.1"/>
    </source>
</evidence>
<evidence type="ECO:0000313" key="2">
    <source>
        <dbReference type="Proteomes" id="UP000012174"/>
    </source>
</evidence>
<organism evidence="1 2">
    <name type="scientific">Eutypa lata (strain UCR-EL1)</name>
    <name type="common">Grapevine dieback disease fungus</name>
    <name type="synonym">Eutypa armeniacae</name>
    <dbReference type="NCBI Taxonomy" id="1287681"/>
    <lineage>
        <taxon>Eukaryota</taxon>
        <taxon>Fungi</taxon>
        <taxon>Dikarya</taxon>
        <taxon>Ascomycota</taxon>
        <taxon>Pezizomycotina</taxon>
        <taxon>Sordariomycetes</taxon>
        <taxon>Xylariomycetidae</taxon>
        <taxon>Xylariales</taxon>
        <taxon>Diatrypaceae</taxon>
        <taxon>Eutypa</taxon>
    </lineage>
</organism>
<accession>M7SW08</accession>
<dbReference type="AlphaFoldDB" id="M7SW08"/>
<dbReference type="OrthoDB" id="1658288at2759"/>
<dbReference type="Proteomes" id="UP000012174">
    <property type="component" value="Unassembled WGS sequence"/>
</dbReference>
<gene>
    <name evidence="1" type="ORF">UCREL1_2167</name>
</gene>
<name>M7SW08_EUTLA</name>
<dbReference type="HOGENOM" id="CLU_1855271_0_0_1"/>
<proteinExistence type="predicted"/>
<dbReference type="KEGG" id="ela:UCREL1_2167"/>
<sequence length="138" mass="16212">MQLLRRTAKGFLYNKDEPIPLAISEVEAEELVRDSMKTGFEIVLPTIHTEYCPGPSGGSQRLEETARQMTKYMDKYLLEFVPTVVPEDETMAHLMTFENTAYLPLIEQWSSWTWKEDYFLSWNEALKQICFTYFQYAC</sequence>
<reference evidence="2" key="1">
    <citation type="journal article" date="2013" name="Genome Announc.">
        <title>Draft genome sequence of the grapevine dieback fungus Eutypa lata UCR-EL1.</title>
        <authorList>
            <person name="Blanco-Ulate B."/>
            <person name="Rolshausen P.E."/>
            <person name="Cantu D."/>
        </authorList>
    </citation>
    <scope>NUCLEOTIDE SEQUENCE [LARGE SCALE GENOMIC DNA]</scope>
    <source>
        <strain evidence="2">UCR-EL1</strain>
    </source>
</reference>
<dbReference type="EMBL" id="KB705781">
    <property type="protein sequence ID" value="EMR70794.1"/>
    <property type="molecule type" value="Genomic_DNA"/>
</dbReference>
<protein>
    <submittedName>
        <fullName evidence="1">Uncharacterized protein</fullName>
    </submittedName>
</protein>